<dbReference type="PANTHER" id="PTHR33119:SF1">
    <property type="entry name" value="FE2OG DIOXYGENASE DOMAIN-CONTAINING PROTEIN"/>
    <property type="match status" value="1"/>
</dbReference>
<evidence type="ECO:0000259" key="2">
    <source>
        <dbReference type="Pfam" id="PF21666"/>
    </source>
</evidence>
<dbReference type="InterPro" id="IPR049192">
    <property type="entry name" value="DUF4246_C"/>
</dbReference>
<dbReference type="InterPro" id="IPR025340">
    <property type="entry name" value="DUF4246"/>
</dbReference>
<keyword evidence="4" id="KW-1185">Reference proteome</keyword>
<organism evidence="3 4">
    <name type="scientific">Arthrobotrys musiformis</name>
    <dbReference type="NCBI Taxonomy" id="47236"/>
    <lineage>
        <taxon>Eukaryota</taxon>
        <taxon>Fungi</taxon>
        <taxon>Dikarya</taxon>
        <taxon>Ascomycota</taxon>
        <taxon>Pezizomycotina</taxon>
        <taxon>Orbiliomycetes</taxon>
        <taxon>Orbiliales</taxon>
        <taxon>Orbiliaceae</taxon>
        <taxon>Arthrobotrys</taxon>
    </lineage>
</organism>
<feature type="domain" description="DUF4246" evidence="2">
    <location>
        <begin position="13"/>
        <end position="63"/>
    </location>
</feature>
<protein>
    <submittedName>
        <fullName evidence="3">Uncharacterized protein</fullName>
    </submittedName>
</protein>
<evidence type="ECO:0000313" key="4">
    <source>
        <dbReference type="Proteomes" id="UP001370758"/>
    </source>
</evidence>
<proteinExistence type="predicted"/>
<evidence type="ECO:0000259" key="1">
    <source>
        <dbReference type="Pfam" id="PF14033"/>
    </source>
</evidence>
<dbReference type="PANTHER" id="PTHR33119">
    <property type="entry name" value="IFI3P"/>
    <property type="match status" value="1"/>
</dbReference>
<feature type="domain" description="DUF4246" evidence="1">
    <location>
        <begin position="87"/>
        <end position="518"/>
    </location>
</feature>
<comment type="caution">
    <text evidence="3">The sequence shown here is derived from an EMBL/GenBank/DDBJ whole genome shotgun (WGS) entry which is preliminary data.</text>
</comment>
<dbReference type="AlphaFoldDB" id="A0AAV9W6U6"/>
<gene>
    <name evidence="3" type="ORF">TWF481_009746</name>
</gene>
<reference evidence="3 4" key="1">
    <citation type="submission" date="2023-08" db="EMBL/GenBank/DDBJ databases">
        <authorList>
            <person name="Palmer J.M."/>
        </authorList>
    </citation>
    <scope>NUCLEOTIDE SEQUENCE [LARGE SCALE GENOMIC DNA]</scope>
    <source>
        <strain evidence="3 4">TWF481</strain>
    </source>
</reference>
<accession>A0AAV9W6U6</accession>
<dbReference type="InterPro" id="IPR049207">
    <property type="entry name" value="DUF4246_N"/>
</dbReference>
<dbReference type="Proteomes" id="UP001370758">
    <property type="component" value="Unassembled WGS sequence"/>
</dbReference>
<name>A0AAV9W6U6_9PEZI</name>
<dbReference type="EMBL" id="JAVHJL010000006">
    <property type="protein sequence ID" value="KAK6501927.1"/>
    <property type="molecule type" value="Genomic_DNA"/>
</dbReference>
<evidence type="ECO:0000313" key="3">
    <source>
        <dbReference type="EMBL" id="KAK6501927.1"/>
    </source>
</evidence>
<dbReference type="Pfam" id="PF14033">
    <property type="entry name" value="DUF4246"/>
    <property type="match status" value="1"/>
</dbReference>
<sequence>MEDDLRTIDGSRHIENGLYPHPLDTFSRPLLYREQCLRNFSARFREEKDWTSKVTDRRFVAKKFREAAAVDCALLGDKIQVWSKEDVELVYRELTEGYKPYVEKWKRTGLQPHVDGVWRMDDFMDQGLRRELVRAAMNLEKDPEKPWHSVVGRQLLDLVHPCDYPIIYGRSKTTDGEYIEAPKNRETTKGGDSPDYYAPEYHYSEKFCWLPSEFEISPKGETRIASYVNNLSLDEEKTTFYPLLEKIFSKFVPLFNHVLADLRRETYELRRVEYQEYREQQKSMSGKSVSECVYVKTRDRLFRQFEKGEKLTADVINEPETPNIFKRFVPFHKRTESLFGGNPPSFVWGPPPESLLHTVRLEGTTVKVIVKMATLILTPDKPRSTGGPWHVEALKNERIVAAGIYYYDEENVTPSSLGFRRAVRDMSLSMEGECQGLSGKYNSKSKIYSRAAQEMGSIATKKNRAIVFPNIYQHRTQPLELIDKTKNGYRRILAFFLCDPSGLHEIPTTRNVPPQQPGVRAATMKKLRDSGILELPFKILENVTKELPSTISREDNERYRRELMEERTKLNGNTKTISINGNLYTID</sequence>
<dbReference type="Pfam" id="PF21666">
    <property type="entry name" value="DUF4246_N"/>
    <property type="match status" value="1"/>
</dbReference>